<proteinExistence type="predicted"/>
<protein>
    <recommendedName>
        <fullName evidence="3">Lipoprotein</fullName>
    </recommendedName>
</protein>
<reference evidence="1" key="1">
    <citation type="submission" date="2022-10" db="EMBL/GenBank/DDBJ databases">
        <title>Chryseobacterium babae sp. nov. isolated from the gut of the beetle Oryctes rhinoceros, and Chryseobacterium kimseyorum sp. nov., isolated from a stick insect rearing cage.</title>
        <authorList>
            <person name="Shelomi M."/>
            <person name="Han C.-J."/>
            <person name="Chen W.-M."/>
            <person name="Chen H.-K."/>
            <person name="Liaw S.-J."/>
            <person name="Muhle E."/>
            <person name="Clermont D."/>
        </authorList>
    </citation>
    <scope>NUCLEOTIDE SEQUENCE</scope>
    <source>
        <strain evidence="1">WLa1L2M3</strain>
    </source>
</reference>
<keyword evidence="2" id="KW-1185">Reference proteome</keyword>
<dbReference type="Proteomes" id="UP001163719">
    <property type="component" value="Unassembled WGS sequence"/>
</dbReference>
<organism evidence="1 2">
    <name type="scientific">Chryseobacterium oryctis</name>
    <dbReference type="NCBI Taxonomy" id="2952618"/>
    <lineage>
        <taxon>Bacteria</taxon>
        <taxon>Pseudomonadati</taxon>
        <taxon>Bacteroidota</taxon>
        <taxon>Flavobacteriia</taxon>
        <taxon>Flavobacteriales</taxon>
        <taxon>Weeksellaceae</taxon>
        <taxon>Chryseobacterium group</taxon>
        <taxon>Chryseobacterium</taxon>
    </lineage>
</organism>
<comment type="caution">
    <text evidence="1">The sequence shown here is derived from an EMBL/GenBank/DDBJ whole genome shotgun (WGS) entry which is preliminary data.</text>
</comment>
<evidence type="ECO:0000313" key="2">
    <source>
        <dbReference type="Proteomes" id="UP001163719"/>
    </source>
</evidence>
<dbReference type="EMBL" id="JAPDHV010000002">
    <property type="protein sequence ID" value="MCW3160526.1"/>
    <property type="molecule type" value="Genomic_DNA"/>
</dbReference>
<evidence type="ECO:0000313" key="1">
    <source>
        <dbReference type="EMBL" id="MCW3160526.1"/>
    </source>
</evidence>
<dbReference type="RefSeq" id="WP_264742480.1">
    <property type="nucleotide sequence ID" value="NZ_JAPDHV010000002.1"/>
</dbReference>
<gene>
    <name evidence="1" type="ORF">OH806_04510</name>
</gene>
<evidence type="ECO:0008006" key="3">
    <source>
        <dbReference type="Google" id="ProtNLM"/>
    </source>
</evidence>
<sequence>MKKVIGLIILLVCFSCKENKSLSNIESQSKTEYFISDNKSVLLSKRGNNIIVFCKPINIGKYGCVLSFGGVLKENSFTKGFFLENSVHENILFDTIRSNNVSFKVEDNNLITLCKMPQIGCEVIFNNSINYNKNDTIKLQRIDKNILGIALPIKVGKIKTKLQMTLMMLRVLF</sequence>
<accession>A0ABT3HL71</accession>
<name>A0ABT3HL71_9FLAO</name>